<evidence type="ECO:0000313" key="2">
    <source>
        <dbReference type="Proteomes" id="UP001056778"/>
    </source>
</evidence>
<keyword evidence="2" id="KW-1185">Reference proteome</keyword>
<comment type="caution">
    <text evidence="1">The sequence shown here is derived from an EMBL/GenBank/DDBJ whole genome shotgun (WGS) entry which is preliminary data.</text>
</comment>
<sequence length="230" mass="26692">MFPTYVEAVRRQRRHAQRTLRENMRYLRDASNPFGLPEATFIQLFRLNMGMVQYLFESLRETMVQNTRVTRVSYQQRILIALRFLASGTYQRGIGQEYILSVSQQVVSRCIVQVTTAIQNTLAARWIQFPVTDNAQNEKKEIFMRERGFPGVVGAIDCTHVAIIAPTIEEHNYLNRKGFHSKNVQVICDHHLKILNINSNFTGNAHDSYIWRNSTIKTLSVFVELCGKMY</sequence>
<dbReference type="Proteomes" id="UP001056778">
    <property type="component" value="Chromosome 10"/>
</dbReference>
<proteinExistence type="predicted"/>
<evidence type="ECO:0000313" key="1">
    <source>
        <dbReference type="EMBL" id="KAI4454138.1"/>
    </source>
</evidence>
<protein>
    <submittedName>
        <fullName evidence="1">Uncharacterized protein</fullName>
    </submittedName>
</protein>
<gene>
    <name evidence="1" type="ORF">MML48_10g00000193</name>
</gene>
<name>A0ACB9SFM0_HOLOL</name>
<organism evidence="1 2">
    <name type="scientific">Holotrichia oblita</name>
    <name type="common">Chafer beetle</name>
    <dbReference type="NCBI Taxonomy" id="644536"/>
    <lineage>
        <taxon>Eukaryota</taxon>
        <taxon>Metazoa</taxon>
        <taxon>Ecdysozoa</taxon>
        <taxon>Arthropoda</taxon>
        <taxon>Hexapoda</taxon>
        <taxon>Insecta</taxon>
        <taxon>Pterygota</taxon>
        <taxon>Neoptera</taxon>
        <taxon>Endopterygota</taxon>
        <taxon>Coleoptera</taxon>
        <taxon>Polyphaga</taxon>
        <taxon>Scarabaeiformia</taxon>
        <taxon>Scarabaeidae</taxon>
        <taxon>Melolonthinae</taxon>
        <taxon>Holotrichia</taxon>
    </lineage>
</organism>
<accession>A0ACB9SFM0</accession>
<reference evidence="1" key="1">
    <citation type="submission" date="2022-04" db="EMBL/GenBank/DDBJ databases">
        <title>Chromosome-scale genome assembly of Holotrichia oblita Faldermann.</title>
        <authorList>
            <person name="Rongchong L."/>
        </authorList>
    </citation>
    <scope>NUCLEOTIDE SEQUENCE</scope>
    <source>
        <strain evidence="1">81SQS9</strain>
    </source>
</reference>
<dbReference type="EMBL" id="CM043024">
    <property type="protein sequence ID" value="KAI4454138.1"/>
    <property type="molecule type" value="Genomic_DNA"/>
</dbReference>